<sequence length="347" mass="37786">GSRASFSTLEMLEPGARRIRFGNKGFLEVDGVGTVELRCETPSGERVNLLREVADVPGVAENLCSVKKATAVGAAVVFVGEMCEVSVDGEIVLRAEENVEGMSVVCQPKATWEDTCLLVREAESPVLWHRRLGHAGYESLAKMVEGGSVRGVGVKAEAFREEKTVLCEPCIMGKHTRTPFPKESDSKESTEPLELVHMDVCGPMPMTAKGGSRYLATFLDDYSKLSVVQPMKRKSDVTAVTESVFARLELQSGKKVKSVQTDRGGEYVNEGMTALLGKKGTVKRTTAGHSPEQNGSAERLNRTLEERGRALLEDAGLDPELWAEAMVTANYTRNRVPSSVHGKTPWE</sequence>
<dbReference type="InterPro" id="IPR039537">
    <property type="entry name" value="Retrotran_Ty1/copia-like"/>
</dbReference>
<dbReference type="SUPFAM" id="SSF53098">
    <property type="entry name" value="Ribonuclease H-like"/>
    <property type="match status" value="1"/>
</dbReference>
<dbReference type="InterPro" id="IPR001584">
    <property type="entry name" value="Integrase_cat-core"/>
</dbReference>
<protein>
    <recommendedName>
        <fullName evidence="2">Integrase catalytic domain-containing protein</fullName>
    </recommendedName>
</protein>
<reference evidence="3 4" key="1">
    <citation type="journal article" date="2014" name="Nat. Commun.">
        <title>Klebsormidium flaccidum genome reveals primary factors for plant terrestrial adaptation.</title>
        <authorList>
            <person name="Hori K."/>
            <person name="Maruyama F."/>
            <person name="Fujisawa T."/>
            <person name="Togashi T."/>
            <person name="Yamamoto N."/>
            <person name="Seo M."/>
            <person name="Sato S."/>
            <person name="Yamada T."/>
            <person name="Mori H."/>
            <person name="Tajima N."/>
            <person name="Moriyama T."/>
            <person name="Ikeuchi M."/>
            <person name="Watanabe M."/>
            <person name="Wada H."/>
            <person name="Kobayashi K."/>
            <person name="Saito M."/>
            <person name="Masuda T."/>
            <person name="Sasaki-Sekimoto Y."/>
            <person name="Mashiguchi K."/>
            <person name="Awai K."/>
            <person name="Shimojima M."/>
            <person name="Masuda S."/>
            <person name="Iwai M."/>
            <person name="Nobusawa T."/>
            <person name="Narise T."/>
            <person name="Kondo S."/>
            <person name="Saito H."/>
            <person name="Sato R."/>
            <person name="Murakawa M."/>
            <person name="Ihara Y."/>
            <person name="Oshima-Yamada Y."/>
            <person name="Ohtaka K."/>
            <person name="Satoh M."/>
            <person name="Sonobe K."/>
            <person name="Ishii M."/>
            <person name="Ohtani R."/>
            <person name="Kanamori-Sato M."/>
            <person name="Honoki R."/>
            <person name="Miyazaki D."/>
            <person name="Mochizuki H."/>
            <person name="Umetsu J."/>
            <person name="Higashi K."/>
            <person name="Shibata D."/>
            <person name="Kamiya Y."/>
            <person name="Sato N."/>
            <person name="Nakamura Y."/>
            <person name="Tabata S."/>
            <person name="Ida S."/>
            <person name="Kurokawa K."/>
            <person name="Ohta H."/>
        </authorList>
    </citation>
    <scope>NUCLEOTIDE SEQUENCE [LARGE SCALE GENOMIC DNA]</scope>
    <source>
        <strain evidence="3 4">NIES-2285</strain>
    </source>
</reference>
<keyword evidence="1" id="KW-0378">Hydrolase</keyword>
<gene>
    <name evidence="3" type="ORF">KFL_015100010</name>
</gene>
<organism evidence="3 4">
    <name type="scientific">Klebsormidium nitens</name>
    <name type="common">Green alga</name>
    <name type="synonym">Ulothrix nitens</name>
    <dbReference type="NCBI Taxonomy" id="105231"/>
    <lineage>
        <taxon>Eukaryota</taxon>
        <taxon>Viridiplantae</taxon>
        <taxon>Streptophyta</taxon>
        <taxon>Klebsormidiophyceae</taxon>
        <taxon>Klebsormidiales</taxon>
        <taxon>Klebsormidiaceae</taxon>
        <taxon>Klebsormidium</taxon>
    </lineage>
</organism>
<dbReference type="AlphaFoldDB" id="A0A1Y1IRT9"/>
<dbReference type="OrthoDB" id="6776856at2759"/>
<dbReference type="PANTHER" id="PTHR42648:SF28">
    <property type="entry name" value="TRANSPOSON-ENCODED PROTEIN WITH RIBONUCLEASE H-LIKE AND RETROVIRUS ZINC FINGER-LIKE DOMAINS"/>
    <property type="match status" value="1"/>
</dbReference>
<evidence type="ECO:0000313" key="3">
    <source>
        <dbReference type="EMBL" id="GAQ93413.1"/>
    </source>
</evidence>
<evidence type="ECO:0000256" key="1">
    <source>
        <dbReference type="ARBA" id="ARBA00022670"/>
    </source>
</evidence>
<dbReference type="Pfam" id="PF22936">
    <property type="entry name" value="Pol_BBD"/>
    <property type="match status" value="1"/>
</dbReference>
<dbReference type="Pfam" id="PF13976">
    <property type="entry name" value="gag_pre-integrs"/>
    <property type="match status" value="1"/>
</dbReference>
<dbReference type="PROSITE" id="PS50994">
    <property type="entry name" value="INTEGRASE"/>
    <property type="match status" value="1"/>
</dbReference>
<feature type="non-terminal residue" evidence="3">
    <location>
        <position position="347"/>
    </location>
</feature>
<accession>A0A1Y1IRT9</accession>
<dbReference type="Proteomes" id="UP000054558">
    <property type="component" value="Unassembled WGS sequence"/>
</dbReference>
<dbReference type="Gene3D" id="3.30.420.10">
    <property type="entry name" value="Ribonuclease H-like superfamily/Ribonuclease H"/>
    <property type="match status" value="1"/>
</dbReference>
<dbReference type="GO" id="GO:0003676">
    <property type="term" value="F:nucleic acid binding"/>
    <property type="evidence" value="ECO:0007669"/>
    <property type="project" value="InterPro"/>
</dbReference>
<evidence type="ECO:0000259" key="2">
    <source>
        <dbReference type="PROSITE" id="PS50994"/>
    </source>
</evidence>
<dbReference type="Pfam" id="PF00665">
    <property type="entry name" value="rve"/>
    <property type="match status" value="1"/>
</dbReference>
<dbReference type="GO" id="GO:0008233">
    <property type="term" value="F:peptidase activity"/>
    <property type="evidence" value="ECO:0007669"/>
    <property type="project" value="UniProtKB-KW"/>
</dbReference>
<keyword evidence="4" id="KW-1185">Reference proteome</keyword>
<dbReference type="PANTHER" id="PTHR42648">
    <property type="entry name" value="TRANSPOSASE, PUTATIVE-RELATED"/>
    <property type="match status" value="1"/>
</dbReference>
<evidence type="ECO:0000313" key="4">
    <source>
        <dbReference type="Proteomes" id="UP000054558"/>
    </source>
</evidence>
<dbReference type="InterPro" id="IPR012337">
    <property type="entry name" value="RNaseH-like_sf"/>
</dbReference>
<dbReference type="GO" id="GO:0015074">
    <property type="term" value="P:DNA integration"/>
    <property type="evidence" value="ECO:0007669"/>
    <property type="project" value="InterPro"/>
</dbReference>
<dbReference type="InterPro" id="IPR036397">
    <property type="entry name" value="RNaseH_sf"/>
</dbReference>
<dbReference type="EMBL" id="DF238459">
    <property type="protein sequence ID" value="GAQ93413.1"/>
    <property type="molecule type" value="Genomic_DNA"/>
</dbReference>
<proteinExistence type="predicted"/>
<dbReference type="InterPro" id="IPR025724">
    <property type="entry name" value="GAG-pre-integrase_dom"/>
</dbReference>
<dbReference type="GO" id="GO:0006508">
    <property type="term" value="P:proteolysis"/>
    <property type="evidence" value="ECO:0007669"/>
    <property type="project" value="UniProtKB-KW"/>
</dbReference>
<feature type="domain" description="Integrase catalytic" evidence="2">
    <location>
        <begin position="188"/>
        <end position="347"/>
    </location>
</feature>
<dbReference type="STRING" id="105231.A0A1Y1IRT9"/>
<keyword evidence="1" id="KW-0645">Protease</keyword>
<feature type="non-terminal residue" evidence="3">
    <location>
        <position position="1"/>
    </location>
</feature>
<dbReference type="InterPro" id="IPR054722">
    <property type="entry name" value="PolX-like_BBD"/>
</dbReference>
<name>A0A1Y1IRT9_KLENI</name>